<dbReference type="Pfam" id="PF13860">
    <property type="entry name" value="FlgD_ig"/>
    <property type="match status" value="1"/>
</dbReference>
<dbReference type="InterPro" id="IPR026444">
    <property type="entry name" value="Secre_tail"/>
</dbReference>
<organism evidence="2">
    <name type="scientific">candidate division WOR-3 bacterium</name>
    <dbReference type="NCBI Taxonomy" id="2052148"/>
    <lineage>
        <taxon>Bacteria</taxon>
        <taxon>Bacteria division WOR-3</taxon>
    </lineage>
</organism>
<dbReference type="InterPro" id="IPR025965">
    <property type="entry name" value="FlgD/Vpr_Ig-like"/>
</dbReference>
<evidence type="ECO:0000313" key="2">
    <source>
        <dbReference type="EMBL" id="HGV97887.1"/>
    </source>
</evidence>
<dbReference type="NCBIfam" id="TIGR04183">
    <property type="entry name" value="Por_Secre_tail"/>
    <property type="match status" value="1"/>
</dbReference>
<gene>
    <name evidence="2" type="ORF">ENV60_06290</name>
</gene>
<reference evidence="2" key="1">
    <citation type="journal article" date="2020" name="mSystems">
        <title>Genome- and Community-Level Interaction Insights into Carbon Utilization and Element Cycling Functions of Hydrothermarchaeota in Hydrothermal Sediment.</title>
        <authorList>
            <person name="Zhou Z."/>
            <person name="Liu Y."/>
            <person name="Xu W."/>
            <person name="Pan J."/>
            <person name="Luo Z.H."/>
            <person name="Li M."/>
        </authorList>
    </citation>
    <scope>NUCLEOTIDE SEQUENCE [LARGE SCALE GENOMIC DNA]</scope>
    <source>
        <strain evidence="2">SpSt-774</strain>
    </source>
</reference>
<sequence>MKKVNICVIFVFLICLARAQEYEIIRTKLYGTGVQSDSGWWITGFQTETSGEYVQLRPIRQGGVLLSPIFKSRLAGIAVDGFTTSGDTLVGFSTSGPDGNGWVYLNAMMKNAGSYPIFRSKLDGCDVQNVDPASGQWISKFRTTTDGEYVILKVVRSTIGIEEDRNKDSEISIGGFVFALNISLPNPFLEKTKISYSIASPCEVSLRVYDIVGRLVKTLIDGQVQKPNSYTLIWNGTDNQNRRLSSGVYFIRMEAGDFRATRKLMLIR</sequence>
<dbReference type="Gene3D" id="2.60.40.4070">
    <property type="match status" value="1"/>
</dbReference>
<dbReference type="AlphaFoldDB" id="A0A7C4TBV7"/>
<accession>A0A7C4TBV7</accession>
<dbReference type="EMBL" id="DTGZ01000115">
    <property type="protein sequence ID" value="HGV97887.1"/>
    <property type="molecule type" value="Genomic_DNA"/>
</dbReference>
<proteinExistence type="predicted"/>
<name>A0A7C4TBV7_UNCW3</name>
<comment type="caution">
    <text evidence="2">The sequence shown here is derived from an EMBL/GenBank/DDBJ whole genome shotgun (WGS) entry which is preliminary data.</text>
</comment>
<protein>
    <submittedName>
        <fullName evidence="2">T9SS type A sorting domain-containing protein</fullName>
    </submittedName>
</protein>
<feature type="domain" description="FlgD/Vpr Ig-like" evidence="1">
    <location>
        <begin position="192"/>
        <end position="255"/>
    </location>
</feature>
<evidence type="ECO:0000259" key="1">
    <source>
        <dbReference type="Pfam" id="PF13860"/>
    </source>
</evidence>